<evidence type="ECO:0000313" key="1">
    <source>
        <dbReference type="EMBL" id="QHT30777.1"/>
    </source>
</evidence>
<organism evidence="1">
    <name type="scientific">viral metagenome</name>
    <dbReference type="NCBI Taxonomy" id="1070528"/>
    <lineage>
        <taxon>unclassified sequences</taxon>
        <taxon>metagenomes</taxon>
        <taxon>organismal metagenomes</taxon>
    </lineage>
</organism>
<accession>A0A6C0EP33</accession>
<sequence length="207" mass="24380">MILSFLQKLRAFPELLEQEYPEMTRFLHRQGNLTLKRGSGNRPQDQEACFAVEAEKHGFKFLAKGTTHSSDGCYYKYQLNGSQRCKDFALIEVVDGISTEVKFDLKSAKGNSFYFNDGWFQSNVIYIVSYIRKKQNRIYIGYGEESYLECDNVAWNEIRSKIKEMNKYKKNTTFLKIYNRLGNQYSCDQFTDQFSKERFESIEKRLA</sequence>
<proteinExistence type="predicted"/>
<name>A0A6C0EP33_9ZZZZ</name>
<protein>
    <submittedName>
        <fullName evidence="1">Uncharacterized protein</fullName>
    </submittedName>
</protein>
<dbReference type="AlphaFoldDB" id="A0A6C0EP33"/>
<dbReference type="EMBL" id="MN738912">
    <property type="protein sequence ID" value="QHT30777.1"/>
    <property type="molecule type" value="Genomic_DNA"/>
</dbReference>
<reference evidence="1" key="1">
    <citation type="journal article" date="2020" name="Nature">
        <title>Giant virus diversity and host interactions through global metagenomics.</title>
        <authorList>
            <person name="Schulz F."/>
            <person name="Roux S."/>
            <person name="Paez-Espino D."/>
            <person name="Jungbluth S."/>
            <person name="Walsh D.A."/>
            <person name="Denef V.J."/>
            <person name="McMahon K.D."/>
            <person name="Konstantinidis K.T."/>
            <person name="Eloe-Fadrosh E.A."/>
            <person name="Kyrpides N.C."/>
            <person name="Woyke T."/>
        </authorList>
    </citation>
    <scope>NUCLEOTIDE SEQUENCE</scope>
    <source>
        <strain evidence="1">GVMAG-M-3300009151-50</strain>
    </source>
</reference>